<feature type="transmembrane region" description="Helical" evidence="7">
    <location>
        <begin position="232"/>
        <end position="255"/>
    </location>
</feature>
<dbReference type="Proteomes" id="UP000295146">
    <property type="component" value="Unassembled WGS sequence"/>
</dbReference>
<feature type="compositionally biased region" description="Low complexity" evidence="8">
    <location>
        <begin position="1"/>
        <end position="12"/>
    </location>
</feature>
<evidence type="ECO:0000256" key="8">
    <source>
        <dbReference type="SAM" id="MobiDB-lite"/>
    </source>
</evidence>
<name>A0A4R8BKL0_9ACTN</name>
<dbReference type="PROSITE" id="PS50928">
    <property type="entry name" value="ABC_TM1"/>
    <property type="match status" value="1"/>
</dbReference>
<dbReference type="GO" id="GO:0005886">
    <property type="term" value="C:plasma membrane"/>
    <property type="evidence" value="ECO:0007669"/>
    <property type="project" value="UniProtKB-SubCell"/>
</dbReference>
<keyword evidence="6 7" id="KW-0472">Membrane</keyword>
<keyword evidence="11" id="KW-1185">Reference proteome</keyword>
<organism evidence="10 11">
    <name type="scientific">Kribbella pratensis</name>
    <dbReference type="NCBI Taxonomy" id="2512112"/>
    <lineage>
        <taxon>Bacteria</taxon>
        <taxon>Bacillati</taxon>
        <taxon>Actinomycetota</taxon>
        <taxon>Actinomycetes</taxon>
        <taxon>Propionibacteriales</taxon>
        <taxon>Kribbellaceae</taxon>
        <taxon>Kribbella</taxon>
    </lineage>
</organism>
<evidence type="ECO:0000313" key="11">
    <source>
        <dbReference type="Proteomes" id="UP000295146"/>
    </source>
</evidence>
<evidence type="ECO:0000256" key="1">
    <source>
        <dbReference type="ARBA" id="ARBA00004651"/>
    </source>
</evidence>
<evidence type="ECO:0000259" key="9">
    <source>
        <dbReference type="PROSITE" id="PS50928"/>
    </source>
</evidence>
<feature type="transmembrane region" description="Helical" evidence="7">
    <location>
        <begin position="292"/>
        <end position="314"/>
    </location>
</feature>
<evidence type="ECO:0000256" key="6">
    <source>
        <dbReference type="ARBA" id="ARBA00023136"/>
    </source>
</evidence>
<keyword evidence="5 7" id="KW-1133">Transmembrane helix</keyword>
<dbReference type="Pfam" id="PF00528">
    <property type="entry name" value="BPD_transp_1"/>
    <property type="match status" value="1"/>
</dbReference>
<dbReference type="SUPFAM" id="SSF161098">
    <property type="entry name" value="MetI-like"/>
    <property type="match status" value="1"/>
</dbReference>
<dbReference type="InterPro" id="IPR050809">
    <property type="entry name" value="UgpAE/MalFG_permease"/>
</dbReference>
<dbReference type="EMBL" id="SODP01000005">
    <property type="protein sequence ID" value="TDW54720.1"/>
    <property type="molecule type" value="Genomic_DNA"/>
</dbReference>
<evidence type="ECO:0000256" key="3">
    <source>
        <dbReference type="ARBA" id="ARBA00022475"/>
    </source>
</evidence>
<proteinExistence type="inferred from homology"/>
<evidence type="ECO:0000256" key="5">
    <source>
        <dbReference type="ARBA" id="ARBA00022989"/>
    </source>
</evidence>
<evidence type="ECO:0000313" key="10">
    <source>
        <dbReference type="EMBL" id="TDW54720.1"/>
    </source>
</evidence>
<dbReference type="OrthoDB" id="9804439at2"/>
<comment type="subcellular location">
    <subcellularLocation>
        <location evidence="1 7">Cell membrane</location>
        <topology evidence="1 7">Multi-pass membrane protein</topology>
    </subcellularLocation>
</comment>
<keyword evidence="3" id="KW-1003">Cell membrane</keyword>
<dbReference type="CDD" id="cd06261">
    <property type="entry name" value="TM_PBP2"/>
    <property type="match status" value="1"/>
</dbReference>
<sequence length="325" mass="35464">MTSLTQAPQTTPVTPPRPDRTARAVRGNRLARFTPYGLIGPALIAFAAVLGYPIVRLVWLSLQDFGPRSLFTGEAPFVGLENFTRVLGDSDFWFTLLRTLLVSVACVGGLMVIGFLLASLLMQVSAWARVMLSVCLVLVWAMPMVSATMIWRWLFEPQYGVLNWVITQLKVFGDFSAHDWFSSPSQALALIIALIVWKGLPFVALTLYAAMGQIPGDLYEAAALDGAGRWNVARHVTMPILAPVLAVLVLLEVIWSVNSFTPIWVLTQGGPDGGTTTLGVYSYLEAFTRNDYSGGAAIAIITVLLLAVLSVLYVRRLFAQDEAVV</sequence>
<dbReference type="PANTHER" id="PTHR43227:SF8">
    <property type="entry name" value="DIACETYLCHITOBIOSE UPTAKE SYSTEM PERMEASE PROTEIN DASB"/>
    <property type="match status" value="1"/>
</dbReference>
<dbReference type="InterPro" id="IPR035906">
    <property type="entry name" value="MetI-like_sf"/>
</dbReference>
<feature type="transmembrane region" description="Helical" evidence="7">
    <location>
        <begin position="92"/>
        <end position="118"/>
    </location>
</feature>
<keyword evidence="4 7" id="KW-0812">Transmembrane</keyword>
<feature type="region of interest" description="Disordered" evidence="8">
    <location>
        <begin position="1"/>
        <end position="21"/>
    </location>
</feature>
<evidence type="ECO:0000256" key="4">
    <source>
        <dbReference type="ARBA" id="ARBA00022692"/>
    </source>
</evidence>
<dbReference type="Gene3D" id="1.10.3720.10">
    <property type="entry name" value="MetI-like"/>
    <property type="match status" value="1"/>
</dbReference>
<feature type="transmembrane region" description="Helical" evidence="7">
    <location>
        <begin position="33"/>
        <end position="55"/>
    </location>
</feature>
<feature type="domain" description="ABC transmembrane type-1" evidence="9">
    <location>
        <begin position="96"/>
        <end position="313"/>
    </location>
</feature>
<evidence type="ECO:0000256" key="2">
    <source>
        <dbReference type="ARBA" id="ARBA00022448"/>
    </source>
</evidence>
<dbReference type="InterPro" id="IPR000515">
    <property type="entry name" value="MetI-like"/>
</dbReference>
<dbReference type="PANTHER" id="PTHR43227">
    <property type="entry name" value="BLL4140 PROTEIN"/>
    <property type="match status" value="1"/>
</dbReference>
<comment type="similarity">
    <text evidence="7">Belongs to the binding-protein-dependent transport system permease family.</text>
</comment>
<feature type="transmembrane region" description="Helical" evidence="7">
    <location>
        <begin position="187"/>
        <end position="211"/>
    </location>
</feature>
<dbReference type="AlphaFoldDB" id="A0A4R8BKL0"/>
<gene>
    <name evidence="10" type="ORF">EV653_8040</name>
</gene>
<dbReference type="GO" id="GO:0055085">
    <property type="term" value="P:transmembrane transport"/>
    <property type="evidence" value="ECO:0007669"/>
    <property type="project" value="InterPro"/>
</dbReference>
<accession>A0A4R8BKL0</accession>
<reference evidence="10 11" key="1">
    <citation type="submission" date="2019-03" db="EMBL/GenBank/DDBJ databases">
        <title>Genomic Encyclopedia of Type Strains, Phase III (KMG-III): the genomes of soil and plant-associated and newly described type strains.</title>
        <authorList>
            <person name="Whitman W."/>
        </authorList>
    </citation>
    <scope>NUCLEOTIDE SEQUENCE [LARGE SCALE GENOMIC DNA]</scope>
    <source>
        <strain evidence="10 11">VKM Ac-2573</strain>
    </source>
</reference>
<protein>
    <submittedName>
        <fullName evidence="10">Carbohydrate ABC transporter membrane protein 1 (CUT1 family)</fullName>
    </submittedName>
</protein>
<feature type="transmembrane region" description="Helical" evidence="7">
    <location>
        <begin position="130"/>
        <end position="154"/>
    </location>
</feature>
<keyword evidence="2 7" id="KW-0813">Transport</keyword>
<comment type="caution">
    <text evidence="10">The sequence shown here is derived from an EMBL/GenBank/DDBJ whole genome shotgun (WGS) entry which is preliminary data.</text>
</comment>
<evidence type="ECO:0000256" key="7">
    <source>
        <dbReference type="RuleBase" id="RU363032"/>
    </source>
</evidence>